<comment type="caution">
    <text evidence="1">The sequence shown here is derived from an EMBL/GenBank/DDBJ whole genome shotgun (WGS) entry which is preliminary data.</text>
</comment>
<organism evidence="1 2">
    <name type="scientific">Bacteroides reticulotermitis</name>
    <dbReference type="NCBI Taxonomy" id="1133319"/>
    <lineage>
        <taxon>Bacteria</taxon>
        <taxon>Pseudomonadati</taxon>
        <taxon>Bacteroidota</taxon>
        <taxon>Bacteroidia</taxon>
        <taxon>Bacteroidales</taxon>
        <taxon>Bacteroidaceae</taxon>
        <taxon>Bacteroides</taxon>
    </lineage>
</organism>
<reference evidence="1" key="1">
    <citation type="submission" date="2020-08" db="EMBL/GenBank/DDBJ databases">
        <title>Genomic Encyclopedia of Type Strains, Phase IV (KMG-IV): sequencing the most valuable type-strain genomes for metagenomic binning, comparative biology and taxonomic classification.</title>
        <authorList>
            <person name="Goeker M."/>
        </authorList>
    </citation>
    <scope>NUCLEOTIDE SEQUENCE [LARGE SCALE GENOMIC DNA]</scope>
    <source>
        <strain evidence="1">DSM 105720</strain>
    </source>
</reference>
<dbReference type="EMBL" id="JACIER010000003">
    <property type="protein sequence ID" value="MBB4043238.1"/>
    <property type="molecule type" value="Genomic_DNA"/>
</dbReference>
<gene>
    <name evidence="1" type="ORF">GGR06_001005</name>
</gene>
<evidence type="ECO:0000313" key="1">
    <source>
        <dbReference type="EMBL" id="MBB4043238.1"/>
    </source>
</evidence>
<evidence type="ECO:0000313" key="2">
    <source>
        <dbReference type="Proteomes" id="UP000560658"/>
    </source>
</evidence>
<proteinExistence type="predicted"/>
<dbReference type="AlphaFoldDB" id="A0A840CYQ7"/>
<protein>
    <submittedName>
        <fullName evidence="1">Uncharacterized protein</fullName>
    </submittedName>
</protein>
<dbReference type="Proteomes" id="UP000560658">
    <property type="component" value="Unassembled WGS sequence"/>
</dbReference>
<keyword evidence="2" id="KW-1185">Reference proteome</keyword>
<name>A0A840CYQ7_9BACE</name>
<accession>A0A840CYQ7</accession>
<sequence>MLYLLMLKLFLLIYKRFEKLNNPLFEMNRTDFIISNCYWIMNDLYSR</sequence>